<dbReference type="Proteomes" id="UP000254939">
    <property type="component" value="Unassembled WGS sequence"/>
</dbReference>
<dbReference type="EMBL" id="NAAC01000032">
    <property type="protein sequence ID" value="RDJ05265.1"/>
    <property type="molecule type" value="Genomic_DNA"/>
</dbReference>
<feature type="transmembrane region" description="Helical" evidence="2">
    <location>
        <begin position="243"/>
        <end position="262"/>
    </location>
</feature>
<sequence>MDSAPARAQERDGVKSSRRHGATATTASRALRGEDTAAAIQSTLAAAIELETLGESAAAGSSQARRGYKHLRASIVSALSQLAAVQAPVEHTSNTSEPIAAWRVELADRFSVVAAGGMGTDGDIKGLIATLEVGGQPLNADVNFDSILFAHRREVIVESAVQALIHFGKVGSADSAAPTDFSFHLDRKAIVANGLRAFFAVLAAATFWIESAWPSGGSMVVIVAVVVGLFASRPNGMIAGIGFVKGAVAAITVAGICNFALLPEDPRRPRQGGCRFPRTRWHWLGRQRRRG</sequence>
<evidence type="ECO:0000313" key="3">
    <source>
        <dbReference type="EMBL" id="RDJ05265.1"/>
    </source>
</evidence>
<dbReference type="InterPro" id="IPR006726">
    <property type="entry name" value="PHBA_efflux_AaeB/fusaric-R"/>
</dbReference>
<reference evidence="3 4" key="1">
    <citation type="submission" date="2017-03" db="EMBL/GenBank/DDBJ databases">
        <title>Genome analysis of Rhizobial strains effectives or ineffectives for nitrogen fixation isolated from bean seeds.</title>
        <authorList>
            <person name="Peralta H."/>
            <person name="Aguilar-Vera A."/>
            <person name="Mora Y."/>
            <person name="Vargas-Lagunas C."/>
            <person name="Girard L."/>
            <person name="Mora J."/>
        </authorList>
    </citation>
    <scope>NUCLEOTIDE SEQUENCE [LARGE SCALE GENOMIC DNA]</scope>
    <source>
        <strain evidence="3 4">CCGM3</strain>
    </source>
</reference>
<dbReference type="AlphaFoldDB" id="A0A370KHV9"/>
<feature type="transmembrane region" description="Helical" evidence="2">
    <location>
        <begin position="215"/>
        <end position="231"/>
    </location>
</feature>
<feature type="region of interest" description="Disordered" evidence="1">
    <location>
        <begin position="1"/>
        <end position="30"/>
    </location>
</feature>
<dbReference type="GO" id="GO:0005886">
    <property type="term" value="C:plasma membrane"/>
    <property type="evidence" value="ECO:0007669"/>
    <property type="project" value="InterPro"/>
</dbReference>
<comment type="caution">
    <text evidence="3">The sequence shown here is derived from an EMBL/GenBank/DDBJ whole genome shotgun (WGS) entry which is preliminary data.</text>
</comment>
<gene>
    <name evidence="3" type="ORF">B5K06_25955</name>
</gene>
<dbReference type="GO" id="GO:0022857">
    <property type="term" value="F:transmembrane transporter activity"/>
    <property type="evidence" value="ECO:0007669"/>
    <property type="project" value="InterPro"/>
</dbReference>
<evidence type="ECO:0000256" key="1">
    <source>
        <dbReference type="SAM" id="MobiDB-lite"/>
    </source>
</evidence>
<accession>A0A370KHV9</accession>
<dbReference type="Pfam" id="PF04632">
    <property type="entry name" value="FUSC"/>
    <property type="match status" value="1"/>
</dbReference>
<name>A0A370KHV9_9HYPH</name>
<dbReference type="OrthoDB" id="9807111at2"/>
<evidence type="ECO:0000313" key="4">
    <source>
        <dbReference type="Proteomes" id="UP000254939"/>
    </source>
</evidence>
<evidence type="ECO:0008006" key="5">
    <source>
        <dbReference type="Google" id="ProtNLM"/>
    </source>
</evidence>
<keyword evidence="2" id="KW-0812">Transmembrane</keyword>
<keyword evidence="2" id="KW-1133">Transmembrane helix</keyword>
<keyword evidence="2" id="KW-0472">Membrane</keyword>
<evidence type="ECO:0000256" key="2">
    <source>
        <dbReference type="SAM" id="Phobius"/>
    </source>
</evidence>
<protein>
    <recommendedName>
        <fullName evidence="5">FUSC family protein</fullName>
    </recommendedName>
</protein>
<proteinExistence type="predicted"/>
<organism evidence="3 4">
    <name type="scientific">Rhizobium grahamii</name>
    <dbReference type="NCBI Taxonomy" id="1120045"/>
    <lineage>
        <taxon>Bacteria</taxon>
        <taxon>Pseudomonadati</taxon>
        <taxon>Pseudomonadota</taxon>
        <taxon>Alphaproteobacteria</taxon>
        <taxon>Hyphomicrobiales</taxon>
        <taxon>Rhizobiaceae</taxon>
        <taxon>Rhizobium/Agrobacterium group</taxon>
        <taxon>Rhizobium</taxon>
    </lineage>
</organism>